<dbReference type="PANTHER" id="PTHR42064:SF1">
    <property type="entry name" value="YALI0F28677P"/>
    <property type="match status" value="1"/>
</dbReference>
<sequence>MLSDHYVSENARSRILREIAVRTQKAVFDVTHAWKHGNTVPLDLASRVDAVMLRLDCSHPYHRPSVPLESNGAVQPRRDGFLVMSATDIATIIRALYPPRRPESLASEKSGLQSSASSISGFSMFTSPTPLEQPVATPTTSTPGPTGQHVAADLPPSAFYLHGDLFPTTQSILDTELIDESLRSVEVTIGQGGSTSDNRAVLLLSPHHETLLEPEVTAPEHSYDRTDGAVADHDGHRTATYLTLLQDLVRSIPASDVRVTDSSTSSRPSGALKIYIHLLHAMEGIYKNAKDNADFLGAHYWYEQLQHFRGVCKDGTETEGLMTILAQIEAQAQLTLTNDELSMGTCTDWLRLTMQALEPHTSDLAMARSTADNLRDKMWFVADVRTSAPYEEARSIASALRVMGRSTRQMRSRFNPPLRHWSSIKLPTASFQLKTDAQVLELLSASPEQGGSGKLSDDQARATLTWLESNNVEILCPAEERLHRLCMEIRKCVEQLTTVDGALLFSNPLFARELSRPEARDRPLSIPHDTAGRLSHLPLRTNLVSSIDALSSTSQQLSSASSREYLESRSPTLTHRSSAPFWSPAMTEVRSPSSATSMGSYHTHPKPHMSTKLHTTPRNWQKHYGTVEDLRRCLTALLLSDLSSTLFSDGSETDQALWTGLGGEVTDKYIASLDGDLLGPRTTSEEASQMAGRTGTFDFPKAFERMLSSFAASSSPSAKLSVLHDIDQLLPLYMDESQLRHPKSHSARRADAGIEGFRRLFCNTRLRPVAIFRDLQYIAALVPANILESTPEGKAFCNAAVAITGLKQELRNVMVETADSIIAYHSNNRGHGRASSTAQQQRDSAAFTAPSRTPPIEEIARYKMSDAAYLLQITAKEGDPVAQRELATLYMTHPELMDHILAPFARPRDVFKAELESKWRKNQDPNRCDPATMCVAHHWMVLSSKGGDALAKEYLRAREEMERLP</sequence>
<feature type="region of interest" description="Disordered" evidence="1">
    <location>
        <begin position="827"/>
        <end position="850"/>
    </location>
</feature>
<dbReference type="Proteomes" id="UP001175353">
    <property type="component" value="Unassembled WGS sequence"/>
</dbReference>
<feature type="region of interest" description="Disordered" evidence="1">
    <location>
        <begin position="127"/>
        <end position="147"/>
    </location>
</feature>
<feature type="region of interest" description="Disordered" evidence="1">
    <location>
        <begin position="593"/>
        <end position="614"/>
    </location>
</feature>
<gene>
    <name evidence="2" type="ORF">LTR91_007611</name>
</gene>
<comment type="caution">
    <text evidence="2">The sequence shown here is derived from an EMBL/GenBank/DDBJ whole genome shotgun (WGS) entry which is preliminary data.</text>
</comment>
<proteinExistence type="predicted"/>
<organism evidence="2 3">
    <name type="scientific">Friedmanniomyces endolithicus</name>
    <dbReference type="NCBI Taxonomy" id="329885"/>
    <lineage>
        <taxon>Eukaryota</taxon>
        <taxon>Fungi</taxon>
        <taxon>Dikarya</taxon>
        <taxon>Ascomycota</taxon>
        <taxon>Pezizomycotina</taxon>
        <taxon>Dothideomycetes</taxon>
        <taxon>Dothideomycetidae</taxon>
        <taxon>Mycosphaerellales</taxon>
        <taxon>Teratosphaeriaceae</taxon>
        <taxon>Friedmanniomyces</taxon>
    </lineage>
</organism>
<reference evidence="2" key="1">
    <citation type="submission" date="2023-06" db="EMBL/GenBank/DDBJ databases">
        <title>Black Yeasts Isolated from many extreme environments.</title>
        <authorList>
            <person name="Coleine C."/>
            <person name="Stajich J.E."/>
            <person name="Selbmann L."/>
        </authorList>
    </citation>
    <scope>NUCLEOTIDE SEQUENCE</scope>
    <source>
        <strain evidence="2">CCFEE 5200</strain>
    </source>
</reference>
<name>A0AAN6KPW2_9PEZI</name>
<dbReference type="AlphaFoldDB" id="A0AAN6KPW2"/>
<feature type="compositionally biased region" description="Polar residues" evidence="1">
    <location>
        <begin position="827"/>
        <end position="843"/>
    </location>
</feature>
<dbReference type="EMBL" id="JAUJLE010000055">
    <property type="protein sequence ID" value="KAK0994543.1"/>
    <property type="molecule type" value="Genomic_DNA"/>
</dbReference>
<dbReference type="PANTHER" id="PTHR42064">
    <property type="entry name" value="YALI0F28677P"/>
    <property type="match status" value="1"/>
</dbReference>
<accession>A0AAN6KPW2</accession>
<keyword evidence="3" id="KW-1185">Reference proteome</keyword>
<evidence type="ECO:0000256" key="1">
    <source>
        <dbReference type="SAM" id="MobiDB-lite"/>
    </source>
</evidence>
<feature type="compositionally biased region" description="Low complexity" evidence="1">
    <location>
        <begin position="137"/>
        <end position="147"/>
    </location>
</feature>
<protein>
    <submittedName>
        <fullName evidence="2">Uncharacterized protein</fullName>
    </submittedName>
</protein>
<evidence type="ECO:0000313" key="3">
    <source>
        <dbReference type="Proteomes" id="UP001175353"/>
    </source>
</evidence>
<evidence type="ECO:0000313" key="2">
    <source>
        <dbReference type="EMBL" id="KAK0994543.1"/>
    </source>
</evidence>